<dbReference type="Gene3D" id="3.40.930.10">
    <property type="entry name" value="Mannitol-specific EII, Chain A"/>
    <property type="match status" value="1"/>
</dbReference>
<dbReference type="PANTHER" id="PTHR30505:SF0">
    <property type="entry name" value="FRUCTOSE-LIKE PTS SYSTEM EIIBC COMPONENT-RELATED"/>
    <property type="match status" value="1"/>
</dbReference>
<dbReference type="EC" id="2.7.1.202" evidence="4"/>
<comment type="catalytic activity">
    <reaction evidence="1">
        <text>D-fructose(out) + N(pros)-phospho-L-histidyl-[protein] = D-fructose 1-phosphate(in) + L-histidyl-[protein]</text>
        <dbReference type="Rhea" id="RHEA:49252"/>
        <dbReference type="Rhea" id="RHEA-COMP:9745"/>
        <dbReference type="Rhea" id="RHEA-COMP:9746"/>
        <dbReference type="ChEBI" id="CHEBI:29979"/>
        <dbReference type="ChEBI" id="CHEBI:37721"/>
        <dbReference type="ChEBI" id="CHEBI:58674"/>
        <dbReference type="ChEBI" id="CHEBI:64837"/>
        <dbReference type="EC" id="2.7.1.202"/>
    </reaction>
</comment>
<dbReference type="GO" id="GO:0090563">
    <property type="term" value="F:protein-phosphocysteine-sugar phosphotransferase activity"/>
    <property type="evidence" value="ECO:0007669"/>
    <property type="project" value="TreeGrafter"/>
</dbReference>
<evidence type="ECO:0000256" key="8">
    <source>
        <dbReference type="ARBA" id="ARBA00022597"/>
    </source>
</evidence>
<keyword evidence="12" id="KW-0418">Kinase</keyword>
<dbReference type="PANTHER" id="PTHR30505">
    <property type="entry name" value="FRUCTOSE-LIKE PERMEASE"/>
    <property type="match status" value="1"/>
</dbReference>
<dbReference type="InterPro" id="IPR016152">
    <property type="entry name" value="PTrfase/Anion_transptr"/>
</dbReference>
<feature type="transmembrane region" description="Helical" evidence="15">
    <location>
        <begin position="331"/>
        <end position="354"/>
    </location>
</feature>
<dbReference type="EMBL" id="JABXRI010000001">
    <property type="protein sequence ID" value="MBA8062591.1"/>
    <property type="molecule type" value="Genomic_DNA"/>
</dbReference>
<dbReference type="InterPro" id="IPR003352">
    <property type="entry name" value="PTS_EIIC"/>
</dbReference>
<keyword evidence="10" id="KW-0598">Phosphotransferase system</keyword>
<dbReference type="InterPro" id="IPR013011">
    <property type="entry name" value="PTS_EIIB_2"/>
</dbReference>
<comment type="subcellular location">
    <subcellularLocation>
        <location evidence="2">Cell inner membrane</location>
        <topology evidence="2">Multi-pass membrane protein</topology>
    </subcellularLocation>
    <subcellularLocation>
        <location evidence="3">Cytoplasm</location>
    </subcellularLocation>
</comment>
<dbReference type="AlphaFoldDB" id="A0A7W3E9J7"/>
<dbReference type="FunFam" id="3.40.930.10:FF:000009">
    <property type="entry name" value="PTS system, fructose specific IIABC component"/>
    <property type="match status" value="1"/>
</dbReference>
<name>A0A7W3E9J7_CITFR</name>
<evidence type="ECO:0000256" key="3">
    <source>
        <dbReference type="ARBA" id="ARBA00004496"/>
    </source>
</evidence>
<dbReference type="GO" id="GO:0005737">
    <property type="term" value="C:cytoplasm"/>
    <property type="evidence" value="ECO:0007669"/>
    <property type="project" value="UniProtKB-SubCell"/>
</dbReference>
<dbReference type="Pfam" id="PF02378">
    <property type="entry name" value="PTS_EIIC"/>
    <property type="match status" value="1"/>
</dbReference>
<evidence type="ECO:0000256" key="15">
    <source>
        <dbReference type="SAM" id="Phobius"/>
    </source>
</evidence>
<evidence type="ECO:0000256" key="14">
    <source>
        <dbReference type="ARBA" id="ARBA00023136"/>
    </source>
</evidence>
<keyword evidence="13 15" id="KW-1133">Transmembrane helix</keyword>
<dbReference type="GO" id="GO:0022877">
    <property type="term" value="F:protein-N(PI)-phosphohistidine-fructose phosphotransferase system transporter activity"/>
    <property type="evidence" value="ECO:0007669"/>
    <property type="project" value="InterPro"/>
</dbReference>
<dbReference type="InterPro" id="IPR003353">
    <property type="entry name" value="PTS_IIB_fruc"/>
</dbReference>
<dbReference type="Proteomes" id="UP000591803">
    <property type="component" value="Unassembled WGS sequence"/>
</dbReference>
<feature type="transmembrane region" description="Helical" evidence="15">
    <location>
        <begin position="290"/>
        <end position="311"/>
    </location>
</feature>
<evidence type="ECO:0000256" key="6">
    <source>
        <dbReference type="ARBA" id="ARBA00022475"/>
    </source>
</evidence>
<dbReference type="InterPro" id="IPR013014">
    <property type="entry name" value="PTS_EIIC_2"/>
</dbReference>
<evidence type="ECO:0000259" key="16">
    <source>
        <dbReference type="PROSITE" id="PS51094"/>
    </source>
</evidence>
<evidence type="ECO:0000259" key="18">
    <source>
        <dbReference type="PROSITE" id="PS51104"/>
    </source>
</evidence>
<evidence type="ECO:0000256" key="4">
    <source>
        <dbReference type="ARBA" id="ARBA00012799"/>
    </source>
</evidence>
<dbReference type="Pfam" id="PF00359">
    <property type="entry name" value="PTS_EIIA_2"/>
    <property type="match status" value="1"/>
</dbReference>
<feature type="transmembrane region" description="Helical" evidence="15">
    <location>
        <begin position="375"/>
        <end position="398"/>
    </location>
</feature>
<keyword evidence="14 15" id="KW-0472">Membrane</keyword>
<gene>
    <name evidence="19" type="ORF">HV077_09310</name>
</gene>
<sequence length="636" mass="66472">MKINDLVQPALICLDLKSNQKDAALAELADLLLRANKIRDTDAFLQEVWAREETGNTGFEGGVALPHARCDSVLSPAVAIGISRQGIDYGAEDGQPTHLILMIASAKQASTAHIDVLAQISSRLVEEDSVRQILACQDVQAVVDYFCQQEACHEKVSAEASRGLIIGVTGCPVGIAHTYLAAEMLEKAAAEMGYEAIVETNGSIGVKNAPSDADIARADAIVVACDKQVDLDRFNGKKVVITGVKAAIKDAQGLIHQALAAQPYQARATAKTQTSSTTVRSQLYKSLMNGVSYMIPFVVTGGLMIALALALGGVPTPSGLAIPEGSLWNQVLNVGVVGFTLMIPVLAGYIAFAIGERPALAPGLIGGWIANTGSFYGASAGCGFIGAIIAGLLVGYFIRWLTHLSWHKMLLPLVPIMIAPIAGTAFIAALFIFVIGAPVADLMAFLNHLLTNLSTGNIIIIGLVMGLMQGFDMGGPFGKVVFMFSVGLIAQGQTQFMGAQAAAIPVAPLGMALAAFIGRRFTLFDDEEFENGKAAAAMGLVGISEGAIPFAARDPLSVIPANMIGSAVACILGFVFGLHCNVAHGGPIIVLLGGFDQPLMALIAMSGGIITTAAIAIVLKRLRMAKKQQLLVQSQA</sequence>
<evidence type="ECO:0000313" key="19">
    <source>
        <dbReference type="EMBL" id="MBA8062591.1"/>
    </source>
</evidence>
<dbReference type="RefSeq" id="WP_137362743.1">
    <property type="nucleotide sequence ID" value="NZ_CP056333.1"/>
</dbReference>
<keyword evidence="8 19" id="KW-0762">Sugar transport</keyword>
<evidence type="ECO:0000259" key="17">
    <source>
        <dbReference type="PROSITE" id="PS51099"/>
    </source>
</evidence>
<dbReference type="GO" id="GO:0005351">
    <property type="term" value="F:carbohydrate:proton symporter activity"/>
    <property type="evidence" value="ECO:0007669"/>
    <property type="project" value="InterPro"/>
</dbReference>
<feature type="transmembrane region" description="Helical" evidence="15">
    <location>
        <begin position="410"/>
        <end position="437"/>
    </location>
</feature>
<evidence type="ECO:0000256" key="5">
    <source>
        <dbReference type="ARBA" id="ARBA00022448"/>
    </source>
</evidence>
<dbReference type="InterPro" id="IPR004715">
    <property type="entry name" value="PTS_IIA_fruc"/>
</dbReference>
<feature type="transmembrane region" description="Helical" evidence="15">
    <location>
        <begin position="449"/>
        <end position="467"/>
    </location>
</feature>
<evidence type="ECO:0000256" key="12">
    <source>
        <dbReference type="ARBA" id="ARBA00022777"/>
    </source>
</evidence>
<dbReference type="InterPro" id="IPR006327">
    <property type="entry name" value="PTS_IIC_fruc"/>
</dbReference>
<evidence type="ECO:0000256" key="1">
    <source>
        <dbReference type="ARBA" id="ARBA00001401"/>
    </source>
</evidence>
<dbReference type="PROSITE" id="PS51094">
    <property type="entry name" value="PTS_EIIA_TYPE_2"/>
    <property type="match status" value="1"/>
</dbReference>
<feature type="domain" description="PTS EIIA type-2" evidence="16">
    <location>
        <begin position="5"/>
        <end position="149"/>
    </location>
</feature>
<evidence type="ECO:0000313" key="20">
    <source>
        <dbReference type="Proteomes" id="UP000591803"/>
    </source>
</evidence>
<feature type="domain" description="PTS EIIC type-2" evidence="18">
    <location>
        <begin position="283"/>
        <end position="618"/>
    </location>
</feature>
<evidence type="ECO:0000256" key="9">
    <source>
        <dbReference type="ARBA" id="ARBA00022679"/>
    </source>
</evidence>
<evidence type="ECO:0000256" key="7">
    <source>
        <dbReference type="ARBA" id="ARBA00022553"/>
    </source>
</evidence>
<evidence type="ECO:0000256" key="2">
    <source>
        <dbReference type="ARBA" id="ARBA00004429"/>
    </source>
</evidence>
<dbReference type="GO" id="GO:0005886">
    <property type="term" value="C:plasma membrane"/>
    <property type="evidence" value="ECO:0007669"/>
    <property type="project" value="UniProtKB-SubCell"/>
</dbReference>
<feature type="domain" description="PTS EIIB type-2" evidence="17">
    <location>
        <begin position="165"/>
        <end position="260"/>
    </location>
</feature>
<keyword evidence="9" id="KW-0808">Transferase</keyword>
<dbReference type="GO" id="GO:0016301">
    <property type="term" value="F:kinase activity"/>
    <property type="evidence" value="ECO:0007669"/>
    <property type="project" value="UniProtKB-KW"/>
</dbReference>
<dbReference type="Pfam" id="PF02302">
    <property type="entry name" value="PTS_IIB"/>
    <property type="match status" value="1"/>
</dbReference>
<dbReference type="InterPro" id="IPR050864">
    <property type="entry name" value="Bacterial_PTS_Sugar_Transport"/>
</dbReference>
<proteinExistence type="predicted"/>
<feature type="transmembrane region" description="Helical" evidence="15">
    <location>
        <begin position="599"/>
        <end position="619"/>
    </location>
</feature>
<keyword evidence="7" id="KW-0597">Phosphoprotein</keyword>
<dbReference type="CDD" id="cd00211">
    <property type="entry name" value="PTS_IIA_fru"/>
    <property type="match status" value="1"/>
</dbReference>
<feature type="transmembrane region" description="Helical" evidence="15">
    <location>
        <begin position="502"/>
        <end position="522"/>
    </location>
</feature>
<dbReference type="InterPro" id="IPR002178">
    <property type="entry name" value="PTS_EIIA_type-2_dom"/>
</dbReference>
<dbReference type="CDD" id="cd05569">
    <property type="entry name" value="PTS_IIB_fructose"/>
    <property type="match status" value="1"/>
</dbReference>
<dbReference type="SUPFAM" id="SSF55804">
    <property type="entry name" value="Phoshotransferase/anion transport protein"/>
    <property type="match status" value="1"/>
</dbReference>
<reference evidence="19 20" key="1">
    <citation type="submission" date="2020-06" db="EMBL/GenBank/DDBJ databases">
        <title>REHAB project genomes.</title>
        <authorList>
            <person name="Shaw L.P."/>
        </authorList>
    </citation>
    <scope>NUCLEOTIDE SEQUENCE [LARGE SCALE GENOMIC DNA]</scope>
    <source>
        <strain evidence="19 20">RHBSTW-00116</strain>
    </source>
</reference>
<organism evidence="19 20">
    <name type="scientific">Citrobacter freundii</name>
    <dbReference type="NCBI Taxonomy" id="546"/>
    <lineage>
        <taxon>Bacteria</taxon>
        <taxon>Pseudomonadati</taxon>
        <taxon>Pseudomonadota</taxon>
        <taxon>Gammaproteobacteria</taxon>
        <taxon>Enterobacterales</taxon>
        <taxon>Enterobacteriaceae</taxon>
        <taxon>Citrobacter</taxon>
        <taxon>Citrobacter freundii complex</taxon>
    </lineage>
</organism>
<evidence type="ECO:0000256" key="13">
    <source>
        <dbReference type="ARBA" id="ARBA00022989"/>
    </source>
</evidence>
<dbReference type="NCBIfam" id="TIGR00829">
    <property type="entry name" value="FRU"/>
    <property type="match status" value="1"/>
</dbReference>
<evidence type="ECO:0000256" key="11">
    <source>
        <dbReference type="ARBA" id="ARBA00022692"/>
    </source>
</evidence>
<dbReference type="NCBIfam" id="TIGR00848">
    <property type="entry name" value="fruA"/>
    <property type="match status" value="1"/>
</dbReference>
<feature type="transmembrane region" description="Helical" evidence="15">
    <location>
        <begin position="559"/>
        <end position="579"/>
    </location>
</feature>
<comment type="caution">
    <text evidence="19">The sequence shown here is derived from an EMBL/GenBank/DDBJ whole genome shotgun (WGS) entry which is preliminary data.</text>
</comment>
<keyword evidence="6" id="KW-1003">Cell membrane</keyword>
<dbReference type="InterPro" id="IPR003501">
    <property type="entry name" value="PTS_EIIB_2/3"/>
</dbReference>
<dbReference type="NCBIfam" id="TIGR01427">
    <property type="entry name" value="PTS_IIC_fructo"/>
    <property type="match status" value="1"/>
</dbReference>
<dbReference type="Gene3D" id="3.40.50.2300">
    <property type="match status" value="1"/>
</dbReference>
<protein>
    <recommendedName>
        <fullName evidence="4">protein-N(pi)-phosphohistidine--D-fructose phosphotransferase</fullName>
        <ecNumber evidence="4">2.7.1.202</ecNumber>
    </recommendedName>
</protein>
<dbReference type="GO" id="GO:0009401">
    <property type="term" value="P:phosphoenolpyruvate-dependent sugar phosphotransferase system"/>
    <property type="evidence" value="ECO:0007669"/>
    <property type="project" value="UniProtKB-KW"/>
</dbReference>
<evidence type="ECO:0000256" key="10">
    <source>
        <dbReference type="ARBA" id="ARBA00022683"/>
    </source>
</evidence>
<dbReference type="SUPFAM" id="SSF52794">
    <property type="entry name" value="PTS system IIB component-like"/>
    <property type="match status" value="1"/>
</dbReference>
<dbReference type="PROSITE" id="PS51099">
    <property type="entry name" value="PTS_EIIB_TYPE_2"/>
    <property type="match status" value="1"/>
</dbReference>
<keyword evidence="5" id="KW-0813">Transport</keyword>
<dbReference type="InterPro" id="IPR036095">
    <property type="entry name" value="PTS_EIIB-like_sf"/>
</dbReference>
<keyword evidence="11 15" id="KW-0812">Transmembrane</keyword>
<dbReference type="PROSITE" id="PS51104">
    <property type="entry name" value="PTS_EIIC_TYPE_2"/>
    <property type="match status" value="1"/>
</dbReference>
<accession>A0A7W3E9J7</accession>